<dbReference type="InterPro" id="IPR022798">
    <property type="entry name" value="BcsD_bac"/>
</dbReference>
<proteinExistence type="predicted"/>
<dbReference type="Pfam" id="PF03500">
    <property type="entry name" value="Cellsynth_D"/>
    <property type="match status" value="1"/>
</dbReference>
<organism evidence="1 2">
    <name type="scientific">Rhodoferax lithotrophicus</name>
    <dbReference type="NCBI Taxonomy" id="2798804"/>
    <lineage>
        <taxon>Bacteria</taxon>
        <taxon>Pseudomonadati</taxon>
        <taxon>Pseudomonadota</taxon>
        <taxon>Betaproteobacteria</taxon>
        <taxon>Burkholderiales</taxon>
        <taxon>Comamonadaceae</taxon>
        <taxon>Rhodoferax</taxon>
    </lineage>
</organism>
<evidence type="ECO:0000313" key="1">
    <source>
        <dbReference type="EMBL" id="BCO25533.1"/>
    </source>
</evidence>
<sequence length="157" mass="17597">MINSTLQTYFRQHQVSPQWLSVLRAMAQVLQDAEDPETLKALFFKIGEQMAHSIESQFVSIETLDDLAERINVHWSTLHWGWTSLKELDDAIGIEHHASPLAEAFGDAALPWSVGLLEGFYQTVFEVLGAGDTMKVEAVNGALSDMLIQLRFGQQHS</sequence>
<protein>
    <recommendedName>
        <fullName evidence="3">Cellulose synthase operon protein D</fullName>
    </recommendedName>
</protein>
<evidence type="ECO:0000313" key="2">
    <source>
        <dbReference type="Proteomes" id="UP000824366"/>
    </source>
</evidence>
<dbReference type="Gene3D" id="3.30.70.2590">
    <property type="match status" value="1"/>
</dbReference>
<gene>
    <name evidence="1" type="ORF">MIZ03_0394</name>
</gene>
<keyword evidence="2" id="KW-1185">Reference proteome</keyword>
<dbReference type="RefSeq" id="WP_223907342.1">
    <property type="nucleotide sequence ID" value="NZ_AP024238.1"/>
</dbReference>
<accession>A0ABN6D1L8</accession>
<dbReference type="Proteomes" id="UP000824366">
    <property type="component" value="Chromosome"/>
</dbReference>
<evidence type="ECO:0008006" key="3">
    <source>
        <dbReference type="Google" id="ProtNLM"/>
    </source>
</evidence>
<dbReference type="InterPro" id="IPR038470">
    <property type="entry name" value="Cellsynth_D_sf"/>
</dbReference>
<dbReference type="EMBL" id="AP024238">
    <property type="protein sequence ID" value="BCO25533.1"/>
    <property type="molecule type" value="Genomic_DNA"/>
</dbReference>
<reference evidence="1 2" key="1">
    <citation type="journal article" date="2021" name="Microbiol. Spectr.">
        <title>A Single Bacterium Capable of Oxidation and Reduction of Iron at Circumneutral pH.</title>
        <authorList>
            <person name="Kato S."/>
            <person name="Ohkuma M."/>
        </authorList>
    </citation>
    <scope>NUCLEOTIDE SEQUENCE [LARGE SCALE GENOMIC DNA]</scope>
    <source>
        <strain evidence="1 2">MIZ03</strain>
    </source>
</reference>
<name>A0ABN6D1L8_9BURK</name>